<dbReference type="OrthoDB" id="5282002at2759"/>
<dbReference type="Proteomes" id="UP000001067">
    <property type="component" value="Unassembled WGS sequence"/>
</dbReference>
<keyword evidence="2" id="KW-1185">Reference proteome</keyword>
<dbReference type="AlphaFoldDB" id="E3RL49"/>
<reference evidence="1 2" key="1">
    <citation type="journal article" date="2010" name="Genome Biol.">
        <title>A first genome assembly of the barley fungal pathogen Pyrenophora teres f. teres.</title>
        <authorList>
            <person name="Ellwood S.R."/>
            <person name="Liu Z."/>
            <person name="Syme R.A."/>
            <person name="Lai Z."/>
            <person name="Hane J.K."/>
            <person name="Keiper F."/>
            <person name="Moffat C.S."/>
            <person name="Oliver R.P."/>
            <person name="Friesen T.L."/>
        </authorList>
    </citation>
    <scope>NUCLEOTIDE SEQUENCE [LARGE SCALE GENOMIC DNA]</scope>
    <source>
        <strain evidence="1 2">0-1</strain>
    </source>
</reference>
<dbReference type="EMBL" id="GL533812">
    <property type="protein sequence ID" value="EFQ93550.1"/>
    <property type="molecule type" value="Genomic_DNA"/>
</dbReference>
<evidence type="ECO:0000313" key="2">
    <source>
        <dbReference type="Proteomes" id="UP000001067"/>
    </source>
</evidence>
<evidence type="ECO:0000313" key="1">
    <source>
        <dbReference type="EMBL" id="EFQ93550.1"/>
    </source>
</evidence>
<gene>
    <name evidence="1" type="ORF">PTT_09065</name>
</gene>
<sequence>MQLSYLFYRVRFSLNFIGPKSIVNREKELPLSERTLLNLFGAVIEDRISNSIKISIFIEYFYTIYKTGYFYSYDPYFDCFVVFYLGFGNPASVTVRELGNITSY</sequence>
<dbReference type="STRING" id="861557.E3RL49"/>
<organism evidence="2">
    <name type="scientific">Pyrenophora teres f. teres (strain 0-1)</name>
    <name type="common">Barley net blotch fungus</name>
    <name type="synonym">Drechslera teres f. teres</name>
    <dbReference type="NCBI Taxonomy" id="861557"/>
    <lineage>
        <taxon>Eukaryota</taxon>
        <taxon>Fungi</taxon>
        <taxon>Dikarya</taxon>
        <taxon>Ascomycota</taxon>
        <taxon>Pezizomycotina</taxon>
        <taxon>Dothideomycetes</taxon>
        <taxon>Pleosporomycetidae</taxon>
        <taxon>Pleosporales</taxon>
        <taxon>Pleosporineae</taxon>
        <taxon>Pleosporaceae</taxon>
        <taxon>Pyrenophora</taxon>
    </lineage>
</organism>
<dbReference type="HOGENOM" id="CLU_2251438_0_0_1"/>
<accession>E3RL49</accession>
<proteinExistence type="predicted"/>
<name>E3RL49_PYRTT</name>
<dbReference type="KEGG" id="pte:PTT_09065"/>
<dbReference type="eggNOG" id="ENOG502QQBW">
    <property type="taxonomic scope" value="Eukaryota"/>
</dbReference>
<protein>
    <submittedName>
        <fullName evidence="1">Uncharacterized protein</fullName>
    </submittedName>
</protein>